<dbReference type="GeneID" id="19272769"/>
<dbReference type="HOGENOM" id="CLU_698504_0_0_1"/>
<dbReference type="Proteomes" id="UP000030651">
    <property type="component" value="Unassembled WGS sequence"/>
</dbReference>
<protein>
    <submittedName>
        <fullName evidence="1">Uncharacterized protein</fullName>
    </submittedName>
</protein>
<dbReference type="AlphaFoldDB" id="W3X4D4"/>
<name>W3X4D4_PESFW</name>
<dbReference type="EMBL" id="KI912113">
    <property type="protein sequence ID" value="ETS80227.1"/>
    <property type="molecule type" value="Genomic_DNA"/>
</dbReference>
<gene>
    <name evidence="1" type="ORF">PFICI_07756</name>
</gene>
<evidence type="ECO:0000313" key="2">
    <source>
        <dbReference type="Proteomes" id="UP000030651"/>
    </source>
</evidence>
<dbReference type="RefSeq" id="XP_007834528.1">
    <property type="nucleotide sequence ID" value="XM_007836337.1"/>
</dbReference>
<organism evidence="1 2">
    <name type="scientific">Pestalotiopsis fici (strain W106-1 / CGMCC3.15140)</name>
    <dbReference type="NCBI Taxonomy" id="1229662"/>
    <lineage>
        <taxon>Eukaryota</taxon>
        <taxon>Fungi</taxon>
        <taxon>Dikarya</taxon>
        <taxon>Ascomycota</taxon>
        <taxon>Pezizomycotina</taxon>
        <taxon>Sordariomycetes</taxon>
        <taxon>Xylariomycetidae</taxon>
        <taxon>Amphisphaeriales</taxon>
        <taxon>Sporocadaceae</taxon>
        <taxon>Pestalotiopsis</taxon>
    </lineage>
</organism>
<keyword evidence="2" id="KW-1185">Reference proteome</keyword>
<proteinExistence type="predicted"/>
<reference evidence="2" key="1">
    <citation type="journal article" date="2015" name="BMC Genomics">
        <title>Genomic and transcriptomic analysis of the endophytic fungus Pestalotiopsis fici reveals its lifestyle and high potential for synthesis of natural products.</title>
        <authorList>
            <person name="Wang X."/>
            <person name="Zhang X."/>
            <person name="Liu L."/>
            <person name="Xiang M."/>
            <person name="Wang W."/>
            <person name="Sun X."/>
            <person name="Che Y."/>
            <person name="Guo L."/>
            <person name="Liu G."/>
            <person name="Guo L."/>
            <person name="Wang C."/>
            <person name="Yin W.B."/>
            <person name="Stadler M."/>
            <person name="Zhang X."/>
            <person name="Liu X."/>
        </authorList>
    </citation>
    <scope>NUCLEOTIDE SEQUENCE [LARGE SCALE GENOMIC DNA]</scope>
    <source>
        <strain evidence="2">W106-1 / CGMCC3.15140</strain>
    </source>
</reference>
<dbReference type="OrthoDB" id="10471853at2759"/>
<dbReference type="InParanoid" id="W3X4D4"/>
<dbReference type="KEGG" id="pfy:PFICI_07756"/>
<accession>W3X4D4</accession>
<sequence>MADQHSFIRNGWKTWIEYDRPELHDRVGYRDWLMAYEIPSPGRPFAEDALISAVERGLRDFQAYWPGNAKLRKYVRERITLALRSKDLSLSRVVYLMTTWGCEPSLAKNWLLQGPQGIDWCAKACIWLLMAAFPLRSSDPCYHGELDEQILNEGLHHNEWQNQCKRVEVQQQNRVRIALLPPTKSWEIRSWRMMALWRAQKLEWSGTRSSSNGLLMGSFKDAAAKITMLEFGLDADSGDSDAILLQQLLVIDPAHWQEFMEMNVRGELTIYHLLNDRPREICYLPAQILVPHVKQYRQALEGADRDGALSGLIKHMRQFHHCGNICFTKPGEVEAILMTFHETGAPRHPDCADIDVHELEYDVSDCAPNCPRARSTGNTTWDLMLWEGCCAIAWR</sequence>
<evidence type="ECO:0000313" key="1">
    <source>
        <dbReference type="EMBL" id="ETS80227.1"/>
    </source>
</evidence>